<feature type="compositionally biased region" description="Polar residues" evidence="1">
    <location>
        <begin position="26"/>
        <end position="36"/>
    </location>
</feature>
<feature type="region of interest" description="Disordered" evidence="1">
    <location>
        <begin position="18"/>
        <end position="45"/>
    </location>
</feature>
<gene>
    <name evidence="2" type="primary">SCAND3_28</name>
    <name evidence="2" type="ORF">g.92686</name>
</gene>
<organism evidence="2">
    <name type="scientific">Sipha flava</name>
    <name type="common">yellow sugarcane aphid</name>
    <dbReference type="NCBI Taxonomy" id="143950"/>
    <lineage>
        <taxon>Eukaryota</taxon>
        <taxon>Metazoa</taxon>
        <taxon>Ecdysozoa</taxon>
        <taxon>Arthropoda</taxon>
        <taxon>Hexapoda</taxon>
        <taxon>Insecta</taxon>
        <taxon>Pterygota</taxon>
        <taxon>Neoptera</taxon>
        <taxon>Paraneoptera</taxon>
        <taxon>Hemiptera</taxon>
        <taxon>Sternorrhyncha</taxon>
        <taxon>Aphidomorpha</taxon>
        <taxon>Aphidoidea</taxon>
        <taxon>Aphididae</taxon>
        <taxon>Sipha</taxon>
    </lineage>
</organism>
<proteinExistence type="predicted"/>
<dbReference type="PANTHER" id="PTHR45913">
    <property type="entry name" value="EPM2A-INTERACTING PROTEIN 1"/>
    <property type="match status" value="1"/>
</dbReference>
<dbReference type="PANTHER" id="PTHR45913:SF19">
    <property type="entry name" value="LOW QUALITY PROTEIN: ZINC FINGER BED DOMAIN-CONTAINING PROTEIN 5-LIKE"/>
    <property type="match status" value="1"/>
</dbReference>
<dbReference type="OrthoDB" id="1101576at2759"/>
<dbReference type="EMBL" id="GGMS01013404">
    <property type="protein sequence ID" value="MBY82607.1"/>
    <property type="molecule type" value="Transcribed_RNA"/>
</dbReference>
<reference evidence="2" key="1">
    <citation type="submission" date="2018-04" db="EMBL/GenBank/DDBJ databases">
        <title>Transcriptome assembly of Sipha flava.</title>
        <authorList>
            <person name="Scully E.D."/>
            <person name="Geib S.M."/>
            <person name="Palmer N.A."/>
            <person name="Koch K."/>
            <person name="Bradshaw J."/>
            <person name="Heng-Moss T."/>
            <person name="Sarath G."/>
        </authorList>
    </citation>
    <scope>NUCLEOTIDE SEQUENCE</scope>
</reference>
<dbReference type="AlphaFoldDB" id="A0A2S2QXV8"/>
<evidence type="ECO:0000313" key="2">
    <source>
        <dbReference type="EMBL" id="MBY82607.1"/>
    </source>
</evidence>
<accession>A0A2S2QXV8</accession>
<protein>
    <submittedName>
        <fullName evidence="2">SCAN domain-containing protein 3</fullName>
    </submittedName>
</protein>
<name>A0A2S2QXV8_9HEMI</name>
<sequence>MSKQKKLDFFLKNPNTSVITTAEEPTPSTSDVTSSLEPKPKKPKIRKYDPSHLGFGFTYKDNCPQCVVCSKILSNSSMAPAKLLRHLETKHQQYKSKSIDFFKRKESELKAQKTLIRNTGTENELALKASFLISLRIAKSKKIVTIGEDLIMPCMVDANLTLFGDKAAKKKKQYLFLMIQFQIA</sequence>
<evidence type="ECO:0000256" key="1">
    <source>
        <dbReference type="SAM" id="MobiDB-lite"/>
    </source>
</evidence>